<dbReference type="EMBL" id="CP041165">
    <property type="protein sequence ID" value="QOP41694.1"/>
    <property type="molecule type" value="Genomic_DNA"/>
</dbReference>
<sequence>MIVKKMKQLIKYAIELDIDYLETFLGYEGDNVLKITTRNKETLEAMEEFLKNIDLEYKTDFDISAGTSGGHVIYIGVEDPSLIKLKKDH</sequence>
<dbReference type="Proteomes" id="UP000593910">
    <property type="component" value="Chromosome"/>
</dbReference>
<reference evidence="1 2" key="1">
    <citation type="submission" date="2019-06" db="EMBL/GenBank/DDBJ databases">
        <title>Sulfurimonas gotlandica sp. nov., a chemoautotrophic and psychrotolerant epsilonproteobacterium isolated from a pelagic redoxcline, and an emended description of the genus Sulfurimonas.</title>
        <authorList>
            <person name="Wang S."/>
            <person name="Jiang L."/>
            <person name="Shao Z."/>
        </authorList>
    </citation>
    <scope>NUCLEOTIDE SEQUENCE [LARGE SCALE GENOMIC DNA]</scope>
    <source>
        <strain evidence="1 2">B2</strain>
    </source>
</reference>
<gene>
    <name evidence="1" type="ORF">FJR03_08070</name>
</gene>
<dbReference type="RefSeq" id="WP_193113013.1">
    <property type="nucleotide sequence ID" value="NZ_CP041165.1"/>
</dbReference>
<organism evidence="1 2">
    <name type="scientific">Sulfurimonas marina</name>
    <dbReference type="NCBI Taxonomy" id="2590551"/>
    <lineage>
        <taxon>Bacteria</taxon>
        <taxon>Pseudomonadati</taxon>
        <taxon>Campylobacterota</taxon>
        <taxon>Epsilonproteobacteria</taxon>
        <taxon>Campylobacterales</taxon>
        <taxon>Sulfurimonadaceae</taxon>
        <taxon>Sulfurimonas</taxon>
    </lineage>
</organism>
<name>A0A7M1AWA0_9BACT</name>
<dbReference type="KEGG" id="smax:FJR03_08070"/>
<proteinExistence type="predicted"/>
<evidence type="ECO:0000313" key="1">
    <source>
        <dbReference type="EMBL" id="QOP41694.1"/>
    </source>
</evidence>
<dbReference type="AlphaFoldDB" id="A0A7M1AWA0"/>
<accession>A0A7M1AWA0</accession>
<evidence type="ECO:0000313" key="2">
    <source>
        <dbReference type="Proteomes" id="UP000593910"/>
    </source>
</evidence>
<keyword evidence="2" id="KW-1185">Reference proteome</keyword>
<protein>
    <submittedName>
        <fullName evidence="1">Uncharacterized protein</fullName>
    </submittedName>
</protein>